<dbReference type="Proteomes" id="UP000801492">
    <property type="component" value="Unassembled WGS sequence"/>
</dbReference>
<dbReference type="InterPro" id="IPR013103">
    <property type="entry name" value="RVT_2"/>
</dbReference>
<organism evidence="2 3">
    <name type="scientific">Ignelater luminosus</name>
    <name type="common">Cucubano</name>
    <name type="synonym">Pyrophorus luminosus</name>
    <dbReference type="NCBI Taxonomy" id="2038154"/>
    <lineage>
        <taxon>Eukaryota</taxon>
        <taxon>Metazoa</taxon>
        <taxon>Ecdysozoa</taxon>
        <taxon>Arthropoda</taxon>
        <taxon>Hexapoda</taxon>
        <taxon>Insecta</taxon>
        <taxon>Pterygota</taxon>
        <taxon>Neoptera</taxon>
        <taxon>Endopterygota</taxon>
        <taxon>Coleoptera</taxon>
        <taxon>Polyphaga</taxon>
        <taxon>Elateriformia</taxon>
        <taxon>Elateroidea</taxon>
        <taxon>Elateridae</taxon>
        <taxon>Agrypninae</taxon>
        <taxon>Pyrophorini</taxon>
        <taxon>Ignelater</taxon>
    </lineage>
</organism>
<dbReference type="InterPro" id="IPR036610">
    <property type="entry name" value="PEBP-like_sf"/>
</dbReference>
<dbReference type="Pfam" id="PF07727">
    <property type="entry name" value="RVT_2"/>
    <property type="match status" value="1"/>
</dbReference>
<name>A0A8K0G171_IGNLU</name>
<dbReference type="Gene3D" id="3.90.280.10">
    <property type="entry name" value="PEBP-like"/>
    <property type="match status" value="1"/>
</dbReference>
<proteinExistence type="predicted"/>
<evidence type="ECO:0000313" key="3">
    <source>
        <dbReference type="Proteomes" id="UP000801492"/>
    </source>
</evidence>
<dbReference type="Pfam" id="PF14223">
    <property type="entry name" value="Retrotran_gag_2"/>
    <property type="match status" value="1"/>
</dbReference>
<dbReference type="EMBL" id="VTPC01090163">
    <property type="protein sequence ID" value="KAF2884487.1"/>
    <property type="molecule type" value="Genomic_DNA"/>
</dbReference>
<evidence type="ECO:0000259" key="1">
    <source>
        <dbReference type="Pfam" id="PF07727"/>
    </source>
</evidence>
<evidence type="ECO:0000313" key="2">
    <source>
        <dbReference type="EMBL" id="KAF2884487.1"/>
    </source>
</evidence>
<dbReference type="SUPFAM" id="SSF49777">
    <property type="entry name" value="PEBP-like"/>
    <property type="match status" value="1"/>
</dbReference>
<dbReference type="CDD" id="cd00866">
    <property type="entry name" value="PEBP_euk"/>
    <property type="match status" value="1"/>
</dbReference>
<comment type="caution">
    <text evidence="2">The sequence shown here is derived from an EMBL/GenBank/DDBJ whole genome shotgun (WGS) entry which is preliminary data.</text>
</comment>
<accession>A0A8K0G171</accession>
<reference evidence="2" key="1">
    <citation type="submission" date="2019-08" db="EMBL/GenBank/DDBJ databases">
        <title>The genome of the North American firefly Photinus pyralis.</title>
        <authorList>
            <consortium name="Photinus pyralis genome working group"/>
            <person name="Fallon T.R."/>
            <person name="Sander Lower S.E."/>
            <person name="Weng J.-K."/>
        </authorList>
    </citation>
    <scope>NUCLEOTIDE SEQUENCE</scope>
    <source>
        <strain evidence="2">TRF0915ILg1</strain>
        <tissue evidence="2">Whole body</tissue>
    </source>
</reference>
<protein>
    <recommendedName>
        <fullName evidence="1">Reverse transcriptase Ty1/copia-type domain-containing protein</fullName>
    </recommendedName>
</protein>
<dbReference type="PANTHER" id="PTHR11362:SF82">
    <property type="entry name" value="PHOSPHATIDYLETHANOLAMINE-BINDING PROTEIN 4"/>
    <property type="match status" value="1"/>
</dbReference>
<sequence>MQNMGKGRLKSAQPRVSQEKNRRISIAKCMEKECIVPDVVDVAPKEMASICYPSGAQVELGQELTPTQVKDMPCVKWQANSCNFYLLCMTDPDAPSRDCPKFREWHHWLVARLESLDLLDFAVSDCLNAPEVTRLATDTADDKISKKALLKDYIKNDRKFKSEIVMRIADKYLEYVKGKSIANQLYLRKSLLLIKFNPAQEKMDEHFLCFDKTIRDLKSAAATVEEMDIVCNLLLTMPSEYDAVVLAIETLSEYKLRYRLCDPENNKIMNGFDVEFCENELFESHQSDKPNMKKKCCCSCGENLCNKNLTGPFVPTVPESIDSSVISNDPVTEEDWVEELPVCRSTRQRTKPRYLEDYSAFTCAESFVENCQQNYSDLKERQDESKWIEAVNKELNSFLKTNTWDEVKLPPWRKAISCRWLKDCSQVKDFDYTYTYAPVAHYTTIRTLLSVINHKDLRAFQMDVKCFLHGNFQEEVYMQYPLGVETNKQNHVLKLNKTPYGLKQARKA</sequence>
<dbReference type="OrthoDB" id="6775539at2759"/>
<dbReference type="PANTHER" id="PTHR11362">
    <property type="entry name" value="PHOSPHATIDYLETHANOLAMINE-BINDING PROTEIN"/>
    <property type="match status" value="1"/>
</dbReference>
<dbReference type="InterPro" id="IPR035810">
    <property type="entry name" value="PEBP_euk"/>
</dbReference>
<feature type="domain" description="Reverse transcriptase Ty1/copia-type" evidence="1">
    <location>
        <begin position="423"/>
        <end position="506"/>
    </location>
</feature>
<keyword evidence="3" id="KW-1185">Reference proteome</keyword>
<dbReference type="AlphaFoldDB" id="A0A8K0G171"/>
<gene>
    <name evidence="2" type="ORF">ILUMI_21683</name>
</gene>